<dbReference type="AlphaFoldDB" id="A0A931EX35"/>
<evidence type="ECO:0000313" key="2">
    <source>
        <dbReference type="EMBL" id="MBF8185825.1"/>
    </source>
</evidence>
<evidence type="ECO:0000313" key="3">
    <source>
        <dbReference type="Proteomes" id="UP000605361"/>
    </source>
</evidence>
<gene>
    <name evidence="2" type="ORF">ITP53_08730</name>
</gene>
<dbReference type="EMBL" id="JADOGI010000018">
    <property type="protein sequence ID" value="MBF8185825.1"/>
    <property type="molecule type" value="Genomic_DNA"/>
</dbReference>
<protein>
    <recommendedName>
        <fullName evidence="1">DUF234 domain-containing protein</fullName>
    </recommendedName>
</protein>
<dbReference type="Proteomes" id="UP000605361">
    <property type="component" value="Unassembled WGS sequence"/>
</dbReference>
<comment type="caution">
    <text evidence="2">The sequence shown here is derived from an EMBL/GenBank/DDBJ whole genome shotgun (WGS) entry which is preliminary data.</text>
</comment>
<keyword evidence="3" id="KW-1185">Reference proteome</keyword>
<proteinExistence type="predicted"/>
<dbReference type="InterPro" id="IPR004256">
    <property type="entry name" value="DUF234"/>
</dbReference>
<reference evidence="2" key="1">
    <citation type="submission" date="2020-11" db="EMBL/GenBank/DDBJ databases">
        <title>Whole-genome analyses of Nonomuraea sp. K274.</title>
        <authorList>
            <person name="Veyisoglu A."/>
        </authorList>
    </citation>
    <scope>NUCLEOTIDE SEQUENCE</scope>
    <source>
        <strain evidence="2">K274</strain>
    </source>
</reference>
<accession>A0A931EX35</accession>
<organism evidence="2 3">
    <name type="scientific">Nonomuraea cypriaca</name>
    <dbReference type="NCBI Taxonomy" id="1187855"/>
    <lineage>
        <taxon>Bacteria</taxon>
        <taxon>Bacillati</taxon>
        <taxon>Actinomycetota</taxon>
        <taxon>Actinomycetes</taxon>
        <taxon>Streptosporangiales</taxon>
        <taxon>Streptosporangiaceae</taxon>
        <taxon>Nonomuraea</taxon>
    </lineage>
</organism>
<feature type="domain" description="DUF234" evidence="1">
    <location>
        <begin position="5"/>
        <end position="98"/>
    </location>
</feature>
<evidence type="ECO:0000259" key="1">
    <source>
        <dbReference type="Pfam" id="PF03008"/>
    </source>
</evidence>
<dbReference type="Pfam" id="PF03008">
    <property type="entry name" value="DUF234"/>
    <property type="match status" value="1"/>
</dbReference>
<sequence length="156" mass="17451">MLRFWLAFLRRAIADSERGRPDLALRRVERSWTTWRGRAVEPFIRQTLARALPNDTWPDTEEIGGWWNRQNNPEIDLVGADKGPVAGHVHFVGSIKWLDGRPFDRHDYDELVRGATFVPGTTAATPTVAVSRAGAAPGLPLDQLWGPDDLLAAWAS</sequence>
<name>A0A931EX35_9ACTN</name>